<evidence type="ECO:0000259" key="12">
    <source>
        <dbReference type="Pfam" id="PF17146"/>
    </source>
</evidence>
<feature type="region of interest" description="Disordered" evidence="10">
    <location>
        <begin position="129"/>
        <end position="270"/>
    </location>
</feature>
<evidence type="ECO:0000256" key="9">
    <source>
        <dbReference type="PIRSR" id="PIRSR037125-1"/>
    </source>
</evidence>
<feature type="compositionally biased region" description="Basic and acidic residues" evidence="10">
    <location>
        <begin position="184"/>
        <end position="193"/>
    </location>
</feature>
<sequence length="559" mass="62776">MSRHKYVLDANSVIKCKDLLFTSYDCYVTEGVIKEIKDEHSRRRLNNIMPLLTVAQAEERDVNFVKYFSKLTGDYDSLSEVDIDVIALTYMLHRLHGDVSKLNAAPMETIYKYNEVEFDYLGKRRRGRKEWEVPAGEGEVATGEGDETTASSAQPEETNRRVDDLKREDGGAGGYDMLDGSDADAVRSIHESDAEAGGSIHESDAEAGGSIHQSDEDADGSIHESDAEASGSIHQSDEDAGGSIHQSNSDSDADSDGTLHGDGSSQARRRIRGCEVIREEVVQVGEDEEEGGQWININNYHTQNVDVNKEETFTAKVACVTTDYAMQNVMYQMGLNVITMDGFQINSIKLWGHICTSCYTFIKKTSLLFCSKCGNNNLRKVNVVVDNNLKKLVVKIPQFRVNIKNTIYSIPKKKNSSKNKFQDKLQIFREDELLIGGRKQFLTHQKKLYESQKSKKDPFSGDNLHDGYANDWTYRTTLKNGKVAILANPKIVVGTVLQPGQKSETPSQRKKKKKKENNWAQDLSSQCVLYPWLVSSLNLNLRNDGRRVTFMCAHLRVNL</sequence>
<dbReference type="Gene3D" id="3.40.50.1010">
    <property type="entry name" value="5'-nuclease"/>
    <property type="match status" value="1"/>
</dbReference>
<dbReference type="InterPro" id="IPR036283">
    <property type="entry name" value="NOB1_Zf-like_sf"/>
</dbReference>
<evidence type="ECO:0000259" key="11">
    <source>
        <dbReference type="Pfam" id="PF08772"/>
    </source>
</evidence>
<protein>
    <submittedName>
        <fullName evidence="13">UPF0271 protein</fullName>
    </submittedName>
</protein>
<comment type="subcellular location">
    <subcellularLocation>
        <location evidence="1">Nucleus</location>
    </subcellularLocation>
</comment>
<dbReference type="FunFam" id="3.40.50.1010:FF:000020">
    <property type="entry name" value="20S-pre-rRNA D-site endonuclease NOB1"/>
    <property type="match status" value="1"/>
</dbReference>
<dbReference type="PIRSF" id="PIRSF037125">
    <property type="entry name" value="D-site_20S_pre-rRNA_nuclease"/>
    <property type="match status" value="1"/>
</dbReference>
<evidence type="ECO:0000256" key="6">
    <source>
        <dbReference type="ARBA" id="ARBA00022833"/>
    </source>
</evidence>
<dbReference type="PANTHER" id="PTHR12814">
    <property type="entry name" value="RNA-BINDING PROTEIN NOB1"/>
    <property type="match status" value="1"/>
</dbReference>
<evidence type="ECO:0000256" key="1">
    <source>
        <dbReference type="ARBA" id="ARBA00004123"/>
    </source>
</evidence>
<evidence type="ECO:0000256" key="10">
    <source>
        <dbReference type="SAM" id="MobiDB-lite"/>
    </source>
</evidence>
<feature type="binding site" evidence="9">
    <location>
        <position position="355"/>
    </location>
    <ligand>
        <name>Zn(2+)</name>
        <dbReference type="ChEBI" id="CHEBI:29105"/>
    </ligand>
</feature>
<evidence type="ECO:0000313" key="13">
    <source>
        <dbReference type="EMBL" id="EUD66910.1"/>
    </source>
</evidence>
<dbReference type="GO" id="GO:0004521">
    <property type="term" value="F:RNA endonuclease activity"/>
    <property type="evidence" value="ECO:0007669"/>
    <property type="project" value="UniProtKB-UniRule"/>
</dbReference>
<dbReference type="InterPro" id="IPR039907">
    <property type="entry name" value="NOB1"/>
</dbReference>
<evidence type="ECO:0000256" key="4">
    <source>
        <dbReference type="ARBA" id="ARBA00022723"/>
    </source>
</evidence>
<dbReference type="GeneID" id="20037768"/>
<gene>
    <name evidence="13" type="ORF">C922_02494</name>
</gene>
<keyword evidence="4 8" id="KW-0479">Metal-binding</keyword>
<keyword evidence="14" id="KW-1185">Reference proteome</keyword>
<dbReference type="RefSeq" id="XP_008816315.1">
    <property type="nucleotide sequence ID" value="XM_008818093.1"/>
</dbReference>
<evidence type="ECO:0000256" key="2">
    <source>
        <dbReference type="ARBA" id="ARBA00005858"/>
    </source>
</evidence>
<dbReference type="Gene3D" id="6.20.210.10">
    <property type="entry name" value="Nin one binding (NOB1), Zn-ribbon-like"/>
    <property type="match status" value="1"/>
</dbReference>
<evidence type="ECO:0000256" key="3">
    <source>
        <dbReference type="ARBA" id="ARBA00022722"/>
    </source>
</evidence>
<comment type="similarity">
    <text evidence="2 8">Belongs to the NOB1 family.</text>
</comment>
<accession>W7A590</accession>
<keyword evidence="6 8" id="KW-0862">Zinc</keyword>
<evidence type="ECO:0000256" key="8">
    <source>
        <dbReference type="PIRNR" id="PIRNR037125"/>
    </source>
</evidence>
<dbReference type="InterPro" id="IPR033411">
    <property type="entry name" value="Ribonuclease_PIN"/>
</dbReference>
<dbReference type="OrthoDB" id="446759at2759"/>
<dbReference type="GO" id="GO:0031981">
    <property type="term" value="C:nuclear lumen"/>
    <property type="evidence" value="ECO:0007669"/>
    <property type="project" value="UniProtKB-ARBA"/>
</dbReference>
<keyword evidence="5" id="KW-0378">Hydrolase</keyword>
<dbReference type="EMBL" id="KI965468">
    <property type="protein sequence ID" value="EUD66910.1"/>
    <property type="molecule type" value="Genomic_DNA"/>
</dbReference>
<dbReference type="CDD" id="cd09876">
    <property type="entry name" value="PIN_Nob1-like"/>
    <property type="match status" value="1"/>
</dbReference>
<dbReference type="GO" id="GO:0046872">
    <property type="term" value="F:metal ion binding"/>
    <property type="evidence" value="ECO:0007669"/>
    <property type="project" value="UniProtKB-UniRule"/>
</dbReference>
<dbReference type="InterPro" id="IPR017117">
    <property type="entry name" value="Nob1_euk"/>
</dbReference>
<dbReference type="GO" id="GO:0030490">
    <property type="term" value="P:maturation of SSU-rRNA"/>
    <property type="evidence" value="ECO:0007669"/>
    <property type="project" value="TreeGrafter"/>
</dbReference>
<feature type="binding site" evidence="9">
    <location>
        <position position="358"/>
    </location>
    <ligand>
        <name>Zn(2+)</name>
        <dbReference type="ChEBI" id="CHEBI:29105"/>
    </ligand>
</feature>
<feature type="region of interest" description="Disordered" evidence="10">
    <location>
        <begin position="497"/>
        <end position="518"/>
    </location>
</feature>
<dbReference type="VEuPathDB" id="PlasmoDB:C922_02494"/>
<dbReference type="GO" id="GO:0005737">
    <property type="term" value="C:cytoplasm"/>
    <property type="evidence" value="ECO:0007669"/>
    <property type="project" value="UniProtKB-ARBA"/>
</dbReference>
<feature type="domain" description="Nin one binding (NOB1) Zn-ribbon-like" evidence="11">
    <location>
        <begin position="345"/>
        <end position="415"/>
    </location>
</feature>
<feature type="binding site" evidence="9">
    <location>
        <position position="373"/>
    </location>
    <ligand>
        <name>Zn(2+)</name>
        <dbReference type="ChEBI" id="CHEBI:29105"/>
    </ligand>
</feature>
<dbReference type="PANTHER" id="PTHR12814:SF2">
    <property type="entry name" value="RNA-BINDING PROTEIN NOB1"/>
    <property type="match status" value="1"/>
</dbReference>
<evidence type="ECO:0000313" key="14">
    <source>
        <dbReference type="Proteomes" id="UP000030640"/>
    </source>
</evidence>
<name>W7A590_9APIC</name>
<dbReference type="SUPFAM" id="SSF144206">
    <property type="entry name" value="NOB1 zinc finger-like"/>
    <property type="match status" value="1"/>
</dbReference>
<evidence type="ECO:0000256" key="5">
    <source>
        <dbReference type="ARBA" id="ARBA00022801"/>
    </source>
</evidence>
<feature type="compositionally biased region" description="Basic and acidic residues" evidence="10">
    <location>
        <begin position="157"/>
        <end position="170"/>
    </location>
</feature>
<keyword evidence="7 8" id="KW-0539">Nucleus</keyword>
<keyword evidence="3" id="KW-0540">Nuclease</keyword>
<dbReference type="Pfam" id="PF08772">
    <property type="entry name" value="Zn_ribbon_NOB1"/>
    <property type="match status" value="1"/>
</dbReference>
<dbReference type="Proteomes" id="UP000030640">
    <property type="component" value="Unassembled WGS sequence"/>
</dbReference>
<feature type="binding site" evidence="9">
    <location>
        <position position="370"/>
    </location>
    <ligand>
        <name>Zn(2+)</name>
        <dbReference type="ChEBI" id="CHEBI:29105"/>
    </ligand>
</feature>
<dbReference type="GO" id="GO:0016787">
    <property type="term" value="F:hydrolase activity"/>
    <property type="evidence" value="ECO:0007669"/>
    <property type="project" value="UniProtKB-KW"/>
</dbReference>
<dbReference type="Pfam" id="PF17146">
    <property type="entry name" value="PIN_6"/>
    <property type="match status" value="1"/>
</dbReference>
<feature type="domain" description="Ribonuclease PIN" evidence="12">
    <location>
        <begin position="7"/>
        <end position="92"/>
    </location>
</feature>
<dbReference type="GO" id="GO:0030688">
    <property type="term" value="C:preribosome, small subunit precursor"/>
    <property type="evidence" value="ECO:0007669"/>
    <property type="project" value="TreeGrafter"/>
</dbReference>
<organism evidence="13 14">
    <name type="scientific">Plasmodium inui San Antonio 1</name>
    <dbReference type="NCBI Taxonomy" id="1237626"/>
    <lineage>
        <taxon>Eukaryota</taxon>
        <taxon>Sar</taxon>
        <taxon>Alveolata</taxon>
        <taxon>Apicomplexa</taxon>
        <taxon>Aconoidasida</taxon>
        <taxon>Haemosporida</taxon>
        <taxon>Plasmodiidae</taxon>
        <taxon>Plasmodium</taxon>
        <taxon>Plasmodium (Plasmodium)</taxon>
    </lineage>
</organism>
<reference evidence="13 14" key="1">
    <citation type="submission" date="2013-02" db="EMBL/GenBank/DDBJ databases">
        <title>The Genome Sequence of Plasmodium inui San Antonio 1.</title>
        <authorList>
            <consortium name="The Broad Institute Genome Sequencing Platform"/>
            <consortium name="The Broad Institute Genome Sequencing Center for Infectious Disease"/>
            <person name="Neafsey D."/>
            <person name="Cheeseman I."/>
            <person name="Volkman S."/>
            <person name="Adams J."/>
            <person name="Walker B."/>
            <person name="Young S.K."/>
            <person name="Zeng Q."/>
            <person name="Gargeya S."/>
            <person name="Fitzgerald M."/>
            <person name="Haas B."/>
            <person name="Abouelleil A."/>
            <person name="Alvarado L."/>
            <person name="Arachchi H.M."/>
            <person name="Berlin A.M."/>
            <person name="Chapman S.B."/>
            <person name="Dewar J."/>
            <person name="Goldberg J."/>
            <person name="Griggs A."/>
            <person name="Gujja S."/>
            <person name="Hansen M."/>
            <person name="Howarth C."/>
            <person name="Imamovic A."/>
            <person name="Larimer J."/>
            <person name="McCowan C."/>
            <person name="Murphy C."/>
            <person name="Neiman D."/>
            <person name="Pearson M."/>
            <person name="Priest M."/>
            <person name="Roberts A."/>
            <person name="Saif S."/>
            <person name="Shea T."/>
            <person name="Sisk P."/>
            <person name="Sykes S."/>
            <person name="Wortman J."/>
            <person name="Nusbaum C."/>
            <person name="Birren B."/>
        </authorList>
    </citation>
    <scope>NUCLEOTIDE SEQUENCE [LARGE SCALE GENOMIC DNA]</scope>
    <source>
        <strain evidence="13 14">San Antonio 1</strain>
    </source>
</reference>
<dbReference type="InterPro" id="IPR014881">
    <property type="entry name" value="NOB1_Zn-bd"/>
</dbReference>
<proteinExistence type="inferred from homology"/>
<dbReference type="AlphaFoldDB" id="W7A590"/>
<evidence type="ECO:0000256" key="7">
    <source>
        <dbReference type="ARBA" id="ARBA00023242"/>
    </source>
</evidence>